<dbReference type="InterPro" id="IPR001387">
    <property type="entry name" value="Cro/C1-type_HTH"/>
</dbReference>
<dbReference type="InterPro" id="IPR010982">
    <property type="entry name" value="Lambda_DNA-bd_dom_sf"/>
</dbReference>
<dbReference type="Pfam" id="PF01381">
    <property type="entry name" value="HTH_3"/>
    <property type="match status" value="1"/>
</dbReference>
<dbReference type="Gene3D" id="1.10.260.40">
    <property type="entry name" value="lambda repressor-like DNA-binding domains"/>
    <property type="match status" value="1"/>
</dbReference>
<evidence type="ECO:0000313" key="2">
    <source>
        <dbReference type="EMBL" id="MBZ9612337.1"/>
    </source>
</evidence>
<accession>A0ABS7X9Y1</accession>
<feature type="domain" description="HTH cro/C1-type" evidence="1">
    <location>
        <begin position="16"/>
        <end position="70"/>
    </location>
</feature>
<comment type="caution">
    <text evidence="2">The sequence shown here is derived from an EMBL/GenBank/DDBJ whole genome shotgun (WGS) entry which is preliminary data.</text>
</comment>
<evidence type="ECO:0000313" key="3">
    <source>
        <dbReference type="Proteomes" id="UP000663814"/>
    </source>
</evidence>
<name>A0ABS7X9Y1_9GAMM</name>
<proteinExistence type="predicted"/>
<gene>
    <name evidence="2" type="ORF">I4W93_012085</name>
</gene>
<organism evidence="2 3">
    <name type="scientific">Rheinheimera maricola</name>
    <dbReference type="NCBI Taxonomy" id="2793282"/>
    <lineage>
        <taxon>Bacteria</taxon>
        <taxon>Pseudomonadati</taxon>
        <taxon>Pseudomonadota</taxon>
        <taxon>Gammaproteobacteria</taxon>
        <taxon>Chromatiales</taxon>
        <taxon>Chromatiaceae</taxon>
        <taxon>Rheinheimera</taxon>
    </lineage>
</organism>
<evidence type="ECO:0000259" key="1">
    <source>
        <dbReference type="PROSITE" id="PS50943"/>
    </source>
</evidence>
<sequence length="84" mass="9573">MKTIHDPRYQSAIKWLAAARKQQGLTVRQFAELMGHSHSWVVKVEKCDISLDVLEFINYCKALKLDPVEGYRLMLPAQSTPANS</sequence>
<dbReference type="EMBL" id="JAERPS020000004">
    <property type="protein sequence ID" value="MBZ9612337.1"/>
    <property type="molecule type" value="Genomic_DNA"/>
</dbReference>
<dbReference type="Proteomes" id="UP000663814">
    <property type="component" value="Unassembled WGS sequence"/>
</dbReference>
<dbReference type="CDD" id="cd00093">
    <property type="entry name" value="HTH_XRE"/>
    <property type="match status" value="1"/>
</dbReference>
<reference evidence="2 3" key="1">
    <citation type="submission" date="2020-12" db="EMBL/GenBank/DDBJ databases">
        <authorList>
            <person name="Ruan W."/>
            <person name="Khan S.A."/>
            <person name="Jeon C.O."/>
        </authorList>
    </citation>
    <scope>NUCLEOTIDE SEQUENCE [LARGE SCALE GENOMIC DNA]</scope>
    <source>
        <strain evidence="2 3">MA-13</strain>
    </source>
</reference>
<dbReference type="PROSITE" id="PS50943">
    <property type="entry name" value="HTH_CROC1"/>
    <property type="match status" value="1"/>
</dbReference>
<dbReference type="RefSeq" id="WP_205311535.1">
    <property type="nucleotide sequence ID" value="NZ_JAERPS020000004.1"/>
</dbReference>
<dbReference type="SUPFAM" id="SSF47413">
    <property type="entry name" value="lambda repressor-like DNA-binding domains"/>
    <property type="match status" value="1"/>
</dbReference>
<keyword evidence="3" id="KW-1185">Reference proteome</keyword>
<reference evidence="2 3" key="2">
    <citation type="submission" date="2021-08" db="EMBL/GenBank/DDBJ databases">
        <title>Rheinheimera aquimaris sp. nov., isolated from seawater of the East Sea in Korea.</title>
        <authorList>
            <person name="Kim K.H."/>
            <person name="Wenting R."/>
            <person name="Kim K.R."/>
            <person name="Jeon C.O."/>
        </authorList>
    </citation>
    <scope>NUCLEOTIDE SEQUENCE [LARGE SCALE GENOMIC DNA]</scope>
    <source>
        <strain evidence="2 3">MA-13</strain>
    </source>
</reference>
<protein>
    <submittedName>
        <fullName evidence="2">Helix-turn-helix domain-containing protein</fullName>
    </submittedName>
</protein>